<evidence type="ECO:0000256" key="1">
    <source>
        <dbReference type="SAM" id="MobiDB-lite"/>
    </source>
</evidence>
<keyword evidence="4" id="KW-1185">Reference proteome</keyword>
<dbReference type="EMBL" id="VOIH02000011">
    <property type="protein sequence ID" value="KAF3433413.1"/>
    <property type="molecule type" value="Genomic_DNA"/>
</dbReference>
<evidence type="ECO:0000313" key="4">
    <source>
        <dbReference type="Proteomes" id="UP000796880"/>
    </source>
</evidence>
<dbReference type="Proteomes" id="UP000796880">
    <property type="component" value="Unassembled WGS sequence"/>
</dbReference>
<name>A0A8K0DSK1_9ROSA</name>
<organism evidence="3 4">
    <name type="scientific">Rhamnella rubrinervis</name>
    <dbReference type="NCBI Taxonomy" id="2594499"/>
    <lineage>
        <taxon>Eukaryota</taxon>
        <taxon>Viridiplantae</taxon>
        <taxon>Streptophyta</taxon>
        <taxon>Embryophyta</taxon>
        <taxon>Tracheophyta</taxon>
        <taxon>Spermatophyta</taxon>
        <taxon>Magnoliopsida</taxon>
        <taxon>eudicotyledons</taxon>
        <taxon>Gunneridae</taxon>
        <taxon>Pentapetalae</taxon>
        <taxon>rosids</taxon>
        <taxon>fabids</taxon>
        <taxon>Rosales</taxon>
        <taxon>Rhamnaceae</taxon>
        <taxon>rhamnoid group</taxon>
        <taxon>Rhamneae</taxon>
        <taxon>Rhamnella</taxon>
    </lineage>
</organism>
<protein>
    <submittedName>
        <fullName evidence="3">Uncharacterized protein</fullName>
    </submittedName>
</protein>
<evidence type="ECO:0000313" key="3">
    <source>
        <dbReference type="EMBL" id="KAF3433413.1"/>
    </source>
</evidence>
<keyword evidence="2" id="KW-1133">Transmembrane helix</keyword>
<accession>A0A8K0DSK1</accession>
<comment type="caution">
    <text evidence="3">The sequence shown here is derived from an EMBL/GenBank/DDBJ whole genome shotgun (WGS) entry which is preliminary data.</text>
</comment>
<feature type="region of interest" description="Disordered" evidence="1">
    <location>
        <begin position="100"/>
        <end position="129"/>
    </location>
</feature>
<keyword evidence="2" id="KW-0812">Transmembrane</keyword>
<reference evidence="3" key="1">
    <citation type="submission" date="2020-03" db="EMBL/GenBank/DDBJ databases">
        <title>A high-quality chromosome-level genome assembly of a woody plant with both climbing and erect habits, Rhamnella rubrinervis.</title>
        <authorList>
            <person name="Lu Z."/>
            <person name="Yang Y."/>
            <person name="Zhu X."/>
            <person name="Sun Y."/>
        </authorList>
    </citation>
    <scope>NUCLEOTIDE SEQUENCE</scope>
    <source>
        <strain evidence="3">BYM</strain>
        <tissue evidence="3">Leaf</tissue>
    </source>
</reference>
<evidence type="ECO:0000256" key="2">
    <source>
        <dbReference type="SAM" id="Phobius"/>
    </source>
</evidence>
<keyword evidence="2" id="KW-0472">Membrane</keyword>
<feature type="transmembrane region" description="Helical" evidence="2">
    <location>
        <begin position="414"/>
        <end position="436"/>
    </location>
</feature>
<sequence>MEIEAVGVVSSSSICAGMKGDDVVMVDASTPISHESVNYELKDLLSNISEDGVEQLRHFCEILHNITFRSPKKRKGPLNMKEGVITVHLASLEVSEGHLPVTEGNSFDPAGQLSEGSAPKSQRITGNSSRWTNQHKLRQAVRMNCGQGMNQSSTLLKWDLQEKFRKQVDTLSFPPIPFRPQWDERNGMLFAWLPTVLLVAVMGPSLLKSFSSGPEGILGLPGRQRVYQLISSYSKDTFHLVWSLLVGAIVPTLCIFVLSITFLRIKSSGRNTWDFILVENILPFCIVELPPVICYYGIRDSKPIDDSFENKVELVLTPLHLNSVGRVMNNLACTRCRRLEHNLPLGGSEQPAGRMSSSPFWPESGVGEMRTNLALHPWLVDTPSTYKLHNGRVGNVGSWILKNGRCRRRVLDRLVFHMSILAVGIGKVCVWLLTTIDHVHAYSGILIRFQLQGNSITSPQLVLIAHNLFYAIRGWKFHSEVEATSSDGELDAAHMLHFLSTKPILLHGWVLRGWFLSPWEQVVQLVELEELAEQAGYYIVVAVIESALLAWPRKSPISLAIIMTSLSVASRLLMGCKFRGSIFLNDWHCKIQAFNYNIWASSIKLHSFFKELTGNVSKVACTLILLMSTFKTEHDFSGGISIDALVKFPISFFLYLGQTGGRYPKGFLYLDGLP</sequence>
<feature type="compositionally biased region" description="Polar residues" evidence="1">
    <location>
        <begin position="119"/>
        <end position="129"/>
    </location>
</feature>
<proteinExistence type="predicted"/>
<feature type="transmembrane region" description="Helical" evidence="2">
    <location>
        <begin position="189"/>
        <end position="207"/>
    </location>
</feature>
<feature type="transmembrane region" description="Helical" evidence="2">
    <location>
        <begin position="240"/>
        <end position="263"/>
    </location>
</feature>
<gene>
    <name evidence="3" type="ORF">FNV43_RR24515</name>
</gene>
<dbReference type="AlphaFoldDB" id="A0A8K0DSK1"/>